<dbReference type="RefSeq" id="WP_204193809.1">
    <property type="nucleotide sequence ID" value="NZ_JAFEMC010000001.1"/>
</dbReference>
<dbReference type="Gene3D" id="3.40.50.2300">
    <property type="match status" value="1"/>
</dbReference>
<evidence type="ECO:0000313" key="4">
    <source>
        <dbReference type="Proteomes" id="UP000763641"/>
    </source>
</evidence>
<dbReference type="PROSITE" id="PS50110">
    <property type="entry name" value="RESPONSE_REGULATORY"/>
    <property type="match status" value="1"/>
</dbReference>
<keyword evidence="4" id="KW-1185">Reference proteome</keyword>
<dbReference type="SUPFAM" id="SSF52172">
    <property type="entry name" value="CheY-like"/>
    <property type="match status" value="1"/>
</dbReference>
<comment type="caution">
    <text evidence="3">The sequence shown here is derived from an EMBL/GenBank/DDBJ whole genome shotgun (WGS) entry which is preliminary data.</text>
</comment>
<evidence type="ECO:0000313" key="3">
    <source>
        <dbReference type="EMBL" id="MBM6575178.1"/>
    </source>
</evidence>
<proteinExistence type="predicted"/>
<dbReference type="Proteomes" id="UP000763641">
    <property type="component" value="Unassembled WGS sequence"/>
</dbReference>
<sequence>MSAANMATVLVVEDQPLLLLDAIDLVEAAGLGAIGVGEAEAAVAILSENANIRVVLTGIDMAGSVDGLALAAIVRDRWPAVNVIVTSGHLPPALDGLPGTRFLSRPFGETELREALGELVG</sequence>
<gene>
    <name evidence="3" type="ORF">ILT43_02250</name>
</gene>
<dbReference type="InterPro" id="IPR001789">
    <property type="entry name" value="Sig_transdc_resp-reg_receiver"/>
</dbReference>
<feature type="domain" description="Response regulatory" evidence="2">
    <location>
        <begin position="8"/>
        <end position="120"/>
    </location>
</feature>
<dbReference type="EMBL" id="JAFEMC010000001">
    <property type="protein sequence ID" value="MBM6575178.1"/>
    <property type="molecule type" value="Genomic_DNA"/>
</dbReference>
<dbReference type="SMART" id="SM00448">
    <property type="entry name" value="REC"/>
    <property type="match status" value="1"/>
</dbReference>
<organism evidence="3 4">
    <name type="scientific">Sphingomonas longa</name>
    <dbReference type="NCBI Taxonomy" id="2778730"/>
    <lineage>
        <taxon>Bacteria</taxon>
        <taxon>Pseudomonadati</taxon>
        <taxon>Pseudomonadota</taxon>
        <taxon>Alphaproteobacteria</taxon>
        <taxon>Sphingomonadales</taxon>
        <taxon>Sphingomonadaceae</taxon>
        <taxon>Sphingomonas</taxon>
    </lineage>
</organism>
<evidence type="ECO:0000256" key="1">
    <source>
        <dbReference type="PROSITE-ProRule" id="PRU00169"/>
    </source>
</evidence>
<accession>A0ABS2D3N8</accession>
<comment type="caution">
    <text evidence="1">Lacks conserved residue(s) required for the propagation of feature annotation.</text>
</comment>
<protein>
    <submittedName>
        <fullName evidence="3">Response regulator</fullName>
    </submittedName>
</protein>
<dbReference type="InterPro" id="IPR011006">
    <property type="entry name" value="CheY-like_superfamily"/>
</dbReference>
<reference evidence="3 4" key="1">
    <citation type="submission" date="2020-12" db="EMBL/GenBank/DDBJ databases">
        <title>Sphingomonas sp.</title>
        <authorList>
            <person name="Kim M.K."/>
        </authorList>
    </citation>
    <scope>NUCLEOTIDE SEQUENCE [LARGE SCALE GENOMIC DNA]</scope>
    <source>
        <strain evidence="3 4">BT552</strain>
    </source>
</reference>
<name>A0ABS2D3N8_9SPHN</name>
<dbReference type="Pfam" id="PF00072">
    <property type="entry name" value="Response_reg"/>
    <property type="match status" value="1"/>
</dbReference>
<evidence type="ECO:0000259" key="2">
    <source>
        <dbReference type="PROSITE" id="PS50110"/>
    </source>
</evidence>